<dbReference type="PRINTS" id="PR00260">
    <property type="entry name" value="CHEMTRNSDUCR"/>
</dbReference>
<gene>
    <name evidence="8" type="ORF">C1E23_20240</name>
</gene>
<dbReference type="CDD" id="cd06225">
    <property type="entry name" value="HAMP"/>
    <property type="match status" value="1"/>
</dbReference>
<dbReference type="PANTHER" id="PTHR32089:SF120">
    <property type="entry name" value="METHYL-ACCEPTING CHEMOTAXIS PROTEIN TLPQ"/>
    <property type="match status" value="1"/>
</dbReference>
<keyword evidence="5" id="KW-1133">Transmembrane helix</keyword>
<protein>
    <submittedName>
        <fullName evidence="8">Methyl-accepting chemotaxis protein</fullName>
    </submittedName>
</protein>
<proteinExistence type="inferred from homology"/>
<evidence type="ECO:0000256" key="1">
    <source>
        <dbReference type="ARBA" id="ARBA00004370"/>
    </source>
</evidence>
<comment type="caution">
    <text evidence="8">The sequence shown here is derived from an EMBL/GenBank/DDBJ whole genome shotgun (WGS) entry which is preliminary data.</text>
</comment>
<evidence type="ECO:0000256" key="3">
    <source>
        <dbReference type="ARBA" id="ARBA00029447"/>
    </source>
</evidence>
<dbReference type="GO" id="GO:0016020">
    <property type="term" value="C:membrane"/>
    <property type="evidence" value="ECO:0007669"/>
    <property type="project" value="UniProtKB-SubCell"/>
</dbReference>
<dbReference type="GO" id="GO:0006935">
    <property type="term" value="P:chemotaxis"/>
    <property type="evidence" value="ECO:0007669"/>
    <property type="project" value="InterPro"/>
</dbReference>
<dbReference type="SMART" id="SM00304">
    <property type="entry name" value="HAMP"/>
    <property type="match status" value="1"/>
</dbReference>
<dbReference type="Gene3D" id="1.10.287.950">
    <property type="entry name" value="Methyl-accepting chemotaxis protein"/>
    <property type="match status" value="1"/>
</dbReference>
<evidence type="ECO:0000256" key="5">
    <source>
        <dbReference type="SAM" id="Phobius"/>
    </source>
</evidence>
<dbReference type="AlphaFoldDB" id="A0A4Q7IIH6"/>
<evidence type="ECO:0000259" key="6">
    <source>
        <dbReference type="PROSITE" id="PS50111"/>
    </source>
</evidence>
<comment type="subcellular location">
    <subcellularLocation>
        <location evidence="1">Membrane</location>
    </subcellularLocation>
</comment>
<keyword evidence="2 4" id="KW-0807">Transducer</keyword>
<organism evidence="8 9">
    <name type="scientific">Pseudoalteromonas phenolica</name>
    <dbReference type="NCBI Taxonomy" id="161398"/>
    <lineage>
        <taxon>Bacteria</taxon>
        <taxon>Pseudomonadati</taxon>
        <taxon>Pseudomonadota</taxon>
        <taxon>Gammaproteobacteria</taxon>
        <taxon>Alteromonadales</taxon>
        <taxon>Pseudoalteromonadaceae</taxon>
        <taxon>Pseudoalteromonas</taxon>
    </lineage>
</organism>
<evidence type="ECO:0000259" key="7">
    <source>
        <dbReference type="PROSITE" id="PS50885"/>
    </source>
</evidence>
<dbReference type="CDD" id="cd11386">
    <property type="entry name" value="MCP_signal"/>
    <property type="match status" value="1"/>
</dbReference>
<dbReference type="Proteomes" id="UP000291338">
    <property type="component" value="Unassembled WGS sequence"/>
</dbReference>
<dbReference type="SUPFAM" id="SSF58104">
    <property type="entry name" value="Methyl-accepting chemotaxis protein (MCP) signaling domain"/>
    <property type="match status" value="1"/>
</dbReference>
<name>A0A4Q7IIH6_9GAMM</name>
<dbReference type="GO" id="GO:0004888">
    <property type="term" value="F:transmembrane signaling receptor activity"/>
    <property type="evidence" value="ECO:0007669"/>
    <property type="project" value="InterPro"/>
</dbReference>
<dbReference type="EMBL" id="PPSX01000108">
    <property type="protein sequence ID" value="RZQ51302.1"/>
    <property type="molecule type" value="Genomic_DNA"/>
</dbReference>
<keyword evidence="5" id="KW-0812">Transmembrane</keyword>
<feature type="transmembrane region" description="Helical" evidence="5">
    <location>
        <begin position="213"/>
        <end position="235"/>
    </location>
</feature>
<dbReference type="SMART" id="SM00283">
    <property type="entry name" value="MA"/>
    <property type="match status" value="1"/>
</dbReference>
<comment type="similarity">
    <text evidence="3">Belongs to the methyl-accepting chemotaxis (MCP) protein family.</text>
</comment>
<dbReference type="InterPro" id="IPR003660">
    <property type="entry name" value="HAMP_dom"/>
</dbReference>
<evidence type="ECO:0000313" key="8">
    <source>
        <dbReference type="EMBL" id="RZQ51302.1"/>
    </source>
</evidence>
<accession>A0A4Q7IIH6</accession>
<evidence type="ECO:0000256" key="4">
    <source>
        <dbReference type="PROSITE-ProRule" id="PRU00284"/>
    </source>
</evidence>
<dbReference type="GO" id="GO:0007165">
    <property type="term" value="P:signal transduction"/>
    <property type="evidence" value="ECO:0007669"/>
    <property type="project" value="UniProtKB-KW"/>
</dbReference>
<feature type="transmembrane region" description="Helical" evidence="5">
    <location>
        <begin position="15"/>
        <end position="37"/>
    </location>
</feature>
<dbReference type="PANTHER" id="PTHR32089">
    <property type="entry name" value="METHYL-ACCEPTING CHEMOTAXIS PROTEIN MCPB"/>
    <property type="match status" value="1"/>
</dbReference>
<dbReference type="InterPro" id="IPR004089">
    <property type="entry name" value="MCPsignal_dom"/>
</dbReference>
<feature type="domain" description="Methyl-accepting transducer" evidence="6">
    <location>
        <begin position="296"/>
        <end position="532"/>
    </location>
</feature>
<dbReference type="InterPro" id="IPR004090">
    <property type="entry name" value="Chemotax_Me-accpt_rcpt"/>
</dbReference>
<feature type="domain" description="HAMP" evidence="7">
    <location>
        <begin position="237"/>
        <end position="291"/>
    </location>
</feature>
<dbReference type="PROSITE" id="PS50111">
    <property type="entry name" value="CHEMOTAXIS_TRANSDUC_2"/>
    <property type="match status" value="1"/>
</dbReference>
<dbReference type="PROSITE" id="PS50885">
    <property type="entry name" value="HAMP"/>
    <property type="match status" value="1"/>
</dbReference>
<evidence type="ECO:0000256" key="2">
    <source>
        <dbReference type="ARBA" id="ARBA00023224"/>
    </source>
</evidence>
<dbReference type="Pfam" id="PF00015">
    <property type="entry name" value="MCPsignal"/>
    <property type="match status" value="1"/>
</dbReference>
<evidence type="ECO:0000313" key="9">
    <source>
        <dbReference type="Proteomes" id="UP000291338"/>
    </source>
</evidence>
<reference evidence="8 9" key="1">
    <citation type="submission" date="2018-01" db="EMBL/GenBank/DDBJ databases">
        <title>Co-occurrence of chitin degradation, pigmentation and bioactivity in marine Pseudoalteromonas.</title>
        <authorList>
            <person name="Paulsen S."/>
            <person name="Gram L."/>
            <person name="Machado H."/>
        </authorList>
    </citation>
    <scope>NUCLEOTIDE SEQUENCE [LARGE SCALE GENOMIC DNA]</scope>
    <source>
        <strain evidence="8 9">S3898</strain>
    </source>
</reference>
<sequence>MVVKMINDLSITKKLYLQGLIQFVIVSVIGLVSLFYLNKLGTTLHEIAKEDIPLTKMLTKATEHQLEQAIYIERMFLTAALSLNNTNSTKSDLSKSIDKVTSYQKLVHLEVDTALDFAKSSIKNLKNDIAVQKYRILISDLSGVTSDLFELKEITQVAINYANLGDINSMLKSSKEIKKIEDRIDEKLIEVLDNIQKYTEEAALKAEEDEKRVINKISIIFVVSTILCFFVPYFIKNSIIKPLKLLMERIDQVSKGDGNLRIRLDESSKDELGDLARSFNSFMNILNNIISDVSHKADKLGISSEVGLRVIEKTLTNVETQQRETELVATAVTEMSSTTKEIADSTNDASRIADLVKGRVREGQLVAQSTQKIIEKLTVEVEDTSEVISRLMEETNNIGQVTDTIQSIAEQTNLLALNAAIEAARAGETGRGFAVVADEVRSLAKRTRESTIDIQDLVERLHGQAKNAVDSMQRGKASTLECLEKGLETANAFNDAASAVSEISDVNLQIASASEEQATVAMDVNNTLKKITQIALETSNGVHESSNAYEEIGKSLIDLHSNLNVFQTDEKS</sequence>
<keyword evidence="5" id="KW-0472">Membrane</keyword>
<dbReference type="FunFam" id="1.10.287.950:FF:000001">
    <property type="entry name" value="Methyl-accepting chemotaxis sensory transducer"/>
    <property type="match status" value="1"/>
</dbReference>
<dbReference type="Pfam" id="PF00672">
    <property type="entry name" value="HAMP"/>
    <property type="match status" value="1"/>
</dbReference>